<dbReference type="AlphaFoldDB" id="A0A1X7U3V3"/>
<dbReference type="eggNOG" id="KOG0961">
    <property type="taxonomic scope" value="Eukaryota"/>
</dbReference>
<dbReference type="GO" id="GO:0046872">
    <property type="term" value="F:metal ion binding"/>
    <property type="evidence" value="ECO:0007669"/>
    <property type="project" value="InterPro"/>
</dbReference>
<dbReference type="OrthoDB" id="4953at2759"/>
<evidence type="ECO:0000313" key="1">
    <source>
        <dbReference type="EnsemblMetazoa" id="Aqu2.1.22572_001"/>
    </source>
</evidence>
<protein>
    <recommendedName>
        <fullName evidence="2">Peptidase M16 C-terminal domain-containing protein</fullName>
    </recommendedName>
</protein>
<dbReference type="PANTHER" id="PTHR43016">
    <property type="entry name" value="PRESEQUENCE PROTEASE"/>
    <property type="match status" value="1"/>
</dbReference>
<sequence>VELSKYSVGVSWLKTVLYSIQFVTDRISIVSNKMINDVNRMKREGRCVTKLLLRHMSLTQDSNKNLGSMVTQLKFLNELQERLKAPEGSSAILDDMIKIKEYLSDPAHLRLFIHGDVSSLSKDSWKELEGFPSLDNALPCSLPPIPPSYSQLLPTAYGQSLIAGVGGVESNYLTQCLPCITDYSHPDLPSIMIFAEYLATLEGPMWRQIRGMGLSYHYSLTASPETGHLTFVLYKSSQLVQAYEVARDIVVSHMIIT</sequence>
<accession>A0A1X7U3V3</accession>
<dbReference type="InterPro" id="IPR011249">
    <property type="entry name" value="Metalloenz_LuxS/M16"/>
</dbReference>
<dbReference type="STRING" id="400682.A0A1X7U3V3"/>
<evidence type="ECO:0008006" key="2">
    <source>
        <dbReference type="Google" id="ProtNLM"/>
    </source>
</evidence>
<dbReference type="PANTHER" id="PTHR43016:SF16">
    <property type="entry name" value="METALLOPROTEASE, PUTATIVE (AFU_ORTHOLOGUE AFUA_4G07610)-RELATED"/>
    <property type="match status" value="1"/>
</dbReference>
<dbReference type="InParanoid" id="A0A1X7U3V3"/>
<dbReference type="Gene3D" id="3.30.830.10">
    <property type="entry name" value="Metalloenzyme, LuxS/M16 peptidase-like"/>
    <property type="match status" value="2"/>
</dbReference>
<proteinExistence type="predicted"/>
<name>A0A1X7U3V3_AMPQE</name>
<organism evidence="1">
    <name type="scientific">Amphimedon queenslandica</name>
    <name type="common">Sponge</name>
    <dbReference type="NCBI Taxonomy" id="400682"/>
    <lineage>
        <taxon>Eukaryota</taxon>
        <taxon>Metazoa</taxon>
        <taxon>Porifera</taxon>
        <taxon>Demospongiae</taxon>
        <taxon>Heteroscleromorpha</taxon>
        <taxon>Haplosclerida</taxon>
        <taxon>Niphatidae</taxon>
        <taxon>Amphimedon</taxon>
    </lineage>
</organism>
<dbReference type="EnsemblMetazoa" id="Aqu2.1.22572_001">
    <property type="protein sequence ID" value="Aqu2.1.22572_001"/>
    <property type="gene ID" value="Aqu2.1.22572"/>
</dbReference>
<dbReference type="SUPFAM" id="SSF63411">
    <property type="entry name" value="LuxS/MPP-like metallohydrolase"/>
    <property type="match status" value="1"/>
</dbReference>
<reference evidence="1" key="1">
    <citation type="submission" date="2017-05" db="UniProtKB">
        <authorList>
            <consortium name="EnsemblMetazoa"/>
        </authorList>
    </citation>
    <scope>IDENTIFICATION</scope>
</reference>